<dbReference type="Pfam" id="PF04408">
    <property type="entry name" value="WHD_HA2"/>
    <property type="match status" value="1"/>
</dbReference>
<feature type="compositionally biased region" description="Basic and acidic residues" evidence="8">
    <location>
        <begin position="237"/>
        <end position="248"/>
    </location>
</feature>
<comment type="similarity">
    <text evidence="1">Belongs to the DEAD box helicase family. DEAH subfamily.</text>
</comment>
<dbReference type="PROSITE" id="PS00690">
    <property type="entry name" value="DEAH_ATP_HELICASE"/>
    <property type="match status" value="1"/>
</dbReference>
<feature type="compositionally biased region" description="Basic and acidic residues" evidence="8">
    <location>
        <begin position="351"/>
        <end position="363"/>
    </location>
</feature>
<dbReference type="PROSITE" id="PS51192">
    <property type="entry name" value="HELICASE_ATP_BIND_1"/>
    <property type="match status" value="1"/>
</dbReference>
<gene>
    <name evidence="11" type="ORF">GE061_005487</name>
</gene>
<evidence type="ECO:0000256" key="5">
    <source>
        <dbReference type="ARBA" id="ARBA00022806"/>
    </source>
</evidence>
<dbReference type="Proteomes" id="UP000466442">
    <property type="component" value="Unassembled WGS sequence"/>
</dbReference>
<dbReference type="PROSITE" id="PS51194">
    <property type="entry name" value="HELICASE_CTER"/>
    <property type="match status" value="1"/>
</dbReference>
<dbReference type="Gene3D" id="1.20.120.1080">
    <property type="match status" value="1"/>
</dbReference>
<dbReference type="Pfam" id="PF00270">
    <property type="entry name" value="DEAD"/>
    <property type="match status" value="1"/>
</dbReference>
<evidence type="ECO:0000313" key="11">
    <source>
        <dbReference type="EMBL" id="KAF6201040.1"/>
    </source>
</evidence>
<feature type="compositionally biased region" description="Acidic residues" evidence="8">
    <location>
        <begin position="188"/>
        <end position="197"/>
    </location>
</feature>
<evidence type="ECO:0000256" key="2">
    <source>
        <dbReference type="ARBA" id="ARBA00012552"/>
    </source>
</evidence>
<dbReference type="Gene3D" id="3.40.50.300">
    <property type="entry name" value="P-loop containing nucleotide triphosphate hydrolases"/>
    <property type="match status" value="2"/>
</dbReference>
<dbReference type="Pfam" id="PF00271">
    <property type="entry name" value="Helicase_C"/>
    <property type="match status" value="1"/>
</dbReference>
<evidence type="ECO:0000256" key="7">
    <source>
        <dbReference type="ARBA" id="ARBA00047984"/>
    </source>
</evidence>
<feature type="compositionally biased region" description="Acidic residues" evidence="8">
    <location>
        <begin position="220"/>
        <end position="231"/>
    </location>
</feature>
<dbReference type="EMBL" id="WIXP02000013">
    <property type="protein sequence ID" value="KAF6201040.1"/>
    <property type="molecule type" value="Genomic_DNA"/>
</dbReference>
<keyword evidence="4" id="KW-0378">Hydrolase</keyword>
<dbReference type="GO" id="GO:0000462">
    <property type="term" value="P:maturation of SSU-rRNA from tricistronic rRNA transcript (SSU-rRNA, 5.8S rRNA, LSU-rRNA)"/>
    <property type="evidence" value="ECO:0007669"/>
    <property type="project" value="TreeGrafter"/>
</dbReference>
<dbReference type="AlphaFoldDB" id="A0A8S9WVT2"/>
<comment type="caution">
    <text evidence="11">The sequence shown here is derived from an EMBL/GenBank/DDBJ whole genome shotgun (WGS) entry which is preliminary data.</text>
</comment>
<keyword evidence="5" id="KW-0347">Helicase</keyword>
<dbReference type="SMART" id="SM00847">
    <property type="entry name" value="HA2"/>
    <property type="match status" value="1"/>
</dbReference>
<keyword evidence="3" id="KW-0547">Nucleotide-binding</keyword>
<dbReference type="SUPFAM" id="SSF52540">
    <property type="entry name" value="P-loop containing nucleoside triphosphate hydrolases"/>
    <property type="match status" value="1"/>
</dbReference>
<dbReference type="Pfam" id="PF23362">
    <property type="entry name" value="DHX37_C"/>
    <property type="match status" value="1"/>
</dbReference>
<dbReference type="OrthoDB" id="10025033at2759"/>
<proteinExistence type="inferred from homology"/>
<dbReference type="SMART" id="SM00487">
    <property type="entry name" value="DEXDc"/>
    <property type="match status" value="1"/>
</dbReference>
<dbReference type="CDD" id="cd17982">
    <property type="entry name" value="DEXHc_DHX37"/>
    <property type="match status" value="1"/>
</dbReference>
<keyword evidence="6" id="KW-0067">ATP-binding</keyword>
<dbReference type="InterPro" id="IPR001650">
    <property type="entry name" value="Helicase_C-like"/>
</dbReference>
<protein>
    <recommendedName>
        <fullName evidence="2">RNA helicase</fullName>
        <ecNumber evidence="2">3.6.4.13</ecNumber>
    </recommendedName>
</protein>
<dbReference type="SMART" id="SM00490">
    <property type="entry name" value="HELICc"/>
    <property type="match status" value="1"/>
</dbReference>
<accession>A0A8S9WVT2</accession>
<feature type="region of interest" description="Disordered" evidence="8">
    <location>
        <begin position="220"/>
        <end position="272"/>
    </location>
</feature>
<dbReference type="GO" id="GO:0005730">
    <property type="term" value="C:nucleolus"/>
    <property type="evidence" value="ECO:0007669"/>
    <property type="project" value="TreeGrafter"/>
</dbReference>
<feature type="domain" description="Helicase C-terminal" evidence="10">
    <location>
        <begin position="655"/>
        <end position="847"/>
    </location>
</feature>
<dbReference type="GO" id="GO:0005524">
    <property type="term" value="F:ATP binding"/>
    <property type="evidence" value="ECO:0007669"/>
    <property type="project" value="UniProtKB-KW"/>
</dbReference>
<feature type="region of interest" description="Disordered" evidence="8">
    <location>
        <begin position="30"/>
        <end position="95"/>
    </location>
</feature>
<dbReference type="InterPro" id="IPR011545">
    <property type="entry name" value="DEAD/DEAH_box_helicase_dom"/>
</dbReference>
<evidence type="ECO:0000256" key="4">
    <source>
        <dbReference type="ARBA" id="ARBA00022801"/>
    </source>
</evidence>
<evidence type="ECO:0000259" key="10">
    <source>
        <dbReference type="PROSITE" id="PS51194"/>
    </source>
</evidence>
<dbReference type="Pfam" id="PF07717">
    <property type="entry name" value="OB_NTP_bind"/>
    <property type="match status" value="1"/>
</dbReference>
<name>A0A8S9WVT2_APOLU</name>
<dbReference type="EC" id="3.6.4.13" evidence="2"/>
<dbReference type="Pfam" id="PF21010">
    <property type="entry name" value="HA2_C"/>
    <property type="match status" value="1"/>
</dbReference>
<dbReference type="GO" id="GO:0003723">
    <property type="term" value="F:RNA binding"/>
    <property type="evidence" value="ECO:0007669"/>
    <property type="project" value="TreeGrafter"/>
</dbReference>
<feature type="domain" description="Helicase ATP-binding" evidence="9">
    <location>
        <begin position="399"/>
        <end position="566"/>
    </location>
</feature>
<evidence type="ECO:0000256" key="3">
    <source>
        <dbReference type="ARBA" id="ARBA00022741"/>
    </source>
</evidence>
<reference evidence="11" key="1">
    <citation type="journal article" date="2021" name="Mol. Ecol. Resour.">
        <title>Apolygus lucorum genome provides insights into omnivorousness and mesophyll feeding.</title>
        <authorList>
            <person name="Liu Y."/>
            <person name="Liu H."/>
            <person name="Wang H."/>
            <person name="Huang T."/>
            <person name="Liu B."/>
            <person name="Yang B."/>
            <person name="Yin L."/>
            <person name="Li B."/>
            <person name="Zhang Y."/>
            <person name="Zhang S."/>
            <person name="Jiang F."/>
            <person name="Zhang X."/>
            <person name="Ren Y."/>
            <person name="Wang B."/>
            <person name="Wang S."/>
            <person name="Lu Y."/>
            <person name="Wu K."/>
            <person name="Fan W."/>
            <person name="Wang G."/>
        </authorList>
    </citation>
    <scope>NUCLEOTIDE SEQUENCE</scope>
    <source>
        <strain evidence="11">12Hb</strain>
    </source>
</reference>
<keyword evidence="12" id="KW-1185">Reference proteome</keyword>
<comment type="catalytic activity">
    <reaction evidence="7">
        <text>ATP + H2O = ADP + phosphate + H(+)</text>
        <dbReference type="Rhea" id="RHEA:13065"/>
        <dbReference type="ChEBI" id="CHEBI:15377"/>
        <dbReference type="ChEBI" id="CHEBI:15378"/>
        <dbReference type="ChEBI" id="CHEBI:30616"/>
        <dbReference type="ChEBI" id="CHEBI:43474"/>
        <dbReference type="ChEBI" id="CHEBI:456216"/>
        <dbReference type="EC" id="3.6.4.13"/>
    </reaction>
</comment>
<feature type="region of interest" description="Disordered" evidence="8">
    <location>
        <begin position="170"/>
        <end position="197"/>
    </location>
</feature>
<dbReference type="InterPro" id="IPR002464">
    <property type="entry name" value="DNA/RNA_helicase_DEAH_CS"/>
</dbReference>
<dbReference type="PANTHER" id="PTHR18934:SF99">
    <property type="entry name" value="ATP-DEPENDENT RNA HELICASE DHX37-RELATED"/>
    <property type="match status" value="1"/>
</dbReference>
<dbReference type="InterPro" id="IPR027417">
    <property type="entry name" value="P-loop_NTPase"/>
</dbReference>
<evidence type="ECO:0000256" key="6">
    <source>
        <dbReference type="ARBA" id="ARBA00022840"/>
    </source>
</evidence>
<feature type="compositionally biased region" description="Polar residues" evidence="8">
    <location>
        <begin position="315"/>
        <end position="338"/>
    </location>
</feature>
<evidence type="ECO:0000256" key="1">
    <source>
        <dbReference type="ARBA" id="ARBA00008792"/>
    </source>
</evidence>
<evidence type="ECO:0000259" key="9">
    <source>
        <dbReference type="PROSITE" id="PS51192"/>
    </source>
</evidence>
<organism evidence="11 12">
    <name type="scientific">Apolygus lucorum</name>
    <name type="common">Small green plant bug</name>
    <name type="synonym">Lygocoris lucorum</name>
    <dbReference type="NCBI Taxonomy" id="248454"/>
    <lineage>
        <taxon>Eukaryota</taxon>
        <taxon>Metazoa</taxon>
        <taxon>Ecdysozoa</taxon>
        <taxon>Arthropoda</taxon>
        <taxon>Hexapoda</taxon>
        <taxon>Insecta</taxon>
        <taxon>Pterygota</taxon>
        <taxon>Neoptera</taxon>
        <taxon>Paraneoptera</taxon>
        <taxon>Hemiptera</taxon>
        <taxon>Heteroptera</taxon>
        <taxon>Panheteroptera</taxon>
        <taxon>Cimicomorpha</taxon>
        <taxon>Miridae</taxon>
        <taxon>Mirini</taxon>
        <taxon>Apolygus</taxon>
    </lineage>
</organism>
<dbReference type="FunFam" id="3.40.50.300:FF:000637">
    <property type="entry name" value="ATP-dependent RNA helicase DHX37/DHR1"/>
    <property type="match status" value="1"/>
</dbReference>
<dbReference type="GO" id="GO:0003724">
    <property type="term" value="F:RNA helicase activity"/>
    <property type="evidence" value="ECO:0007669"/>
    <property type="project" value="UniProtKB-EC"/>
</dbReference>
<dbReference type="PANTHER" id="PTHR18934">
    <property type="entry name" value="ATP-DEPENDENT RNA HELICASE"/>
    <property type="match status" value="1"/>
</dbReference>
<feature type="region of interest" description="Disordered" evidence="8">
    <location>
        <begin position="315"/>
        <end position="366"/>
    </location>
</feature>
<dbReference type="InterPro" id="IPR014001">
    <property type="entry name" value="Helicase_ATP-bd"/>
</dbReference>
<dbReference type="InterPro" id="IPR007502">
    <property type="entry name" value="Helicase-assoc_dom"/>
</dbReference>
<sequence>MGKTKKKFNWKARLVPETKIDRSEERKIKIELSEGENGTNYDDSNALVLPSSKRKTKVKNPNYGPTKLLSKKQRKELEKVVERKKKKENRASLLESLSKVQLPNEVLNMYTSITEVQTKGLKRRYNEDDWASRVDVENLKASSAEEKESIVKLNSIKGSGKRRRMLAAMFPAEKKQKISDPNVVTFEDSSEESGSDEDCAIQECNLAKVKLEVDGDEIAECDVQNEDETNEASETTNNEHKDVEEMPDSHQPTVEEPVSCNGEKNVEEDTKNGDRVEWETVVVDFDKPRSRKKMFLKNRSRKSKAKIEFEVTEIVSSNDSKTSADNLPSVESKTSGESEGSLKSVGSSEVKALESPKIDDKSKITPARKPSTYINVDRTKEIQEARLKLPILAEEQVIMETINDNQIVIIAGETGSGKTTQVPQFLYEAGYTKNGKIIGVTEPRRVAAISMSKRVGEELNLGAEKVSFLIRFEGNVTPETEIKFMTDGVLLKEIQADFLLTKYSVIILDEAHERSVYTDILMGLLSRIVPLRHKRSDPLKLIIMSATLKVEDFTANKHLFKITPPVIKVESRQFPVTIHFNKKTDPDYLREAYKKVCRIHTQLPEGGILVFLTGQQEVNMLVNKLRKAFPLKHRAYAKTKVIKEEIDEDDEDELDMKRVLQKVKKKTEITLPNIDLDCYSVAPSDDTELDLLEDSGDEEEDRWGDEDAAILSHTAQPMWVLPLYSILPSYKQAKVFAPPPDGTRLCIVATNVAETSLTIPGVKYVVDTGKVKTKLYDKVTGVTAFSVVWASKAAANQRAGRAGRTGPGHCYRLYSSAVFNDEFEGWSIPEMQRRAVDDLVLQMKSLGIQRVVNFPFPSPPDQTQLKVAEQKLTLLGAIQSLPSQMSEKDEFSGKLTQLGESMARFPVAPRFAKMLCLSHQHDLLEYTVAIVAAMSVQEVLLEAEKQGAKVSRAKWAGHGNSLLLGDAMVLLRAVGAAEYANSQGKLEEFCSLNNVRPKAIVEVRKIRMQLTNEINLLNPELNLSVNPQMKPPDETQARLLRQIVLAGLLDRVAKKTDQELLTTKGRRKPLYNTPEMEDLVTIHSSSALCKSYPEWIVYQEIYETNGKTFMRGVTAIEPEWLPVFALPLCHMSEPLEDPPPRYEQDSGTVKCRLSGTFGRSGWELPLVELEYPSGLDKYRWFAVFFLEGQVCPKLAEYKQTLLSSPQTMIKSWAKLQSRTEFMLKSLVSKEVDSKSKLHNVWKEDPRYLLSAYQKWQPDNLENELAIMWPPVEEFKTR</sequence>
<evidence type="ECO:0000313" key="12">
    <source>
        <dbReference type="Proteomes" id="UP000466442"/>
    </source>
</evidence>
<evidence type="ECO:0000256" key="8">
    <source>
        <dbReference type="SAM" id="MobiDB-lite"/>
    </source>
</evidence>
<dbReference type="CDD" id="cd18791">
    <property type="entry name" value="SF2_C_RHA"/>
    <property type="match status" value="1"/>
</dbReference>
<dbReference type="InterPro" id="IPR056371">
    <property type="entry name" value="DHX37-like_C"/>
</dbReference>
<dbReference type="InterPro" id="IPR011709">
    <property type="entry name" value="DEAD-box_helicase_OB_fold"/>
</dbReference>
<dbReference type="GO" id="GO:0016787">
    <property type="term" value="F:hydrolase activity"/>
    <property type="evidence" value="ECO:0007669"/>
    <property type="project" value="UniProtKB-KW"/>
</dbReference>
<dbReference type="InterPro" id="IPR048333">
    <property type="entry name" value="HA2_WH"/>
</dbReference>